<name>A0A1G8AWG7_ANETH</name>
<accession>A0A1G8AWG7</accession>
<reference evidence="1 2" key="1">
    <citation type="submission" date="2016-10" db="EMBL/GenBank/DDBJ databases">
        <authorList>
            <person name="de Groot N.N."/>
        </authorList>
    </citation>
    <scope>NUCLEOTIDE SEQUENCE [LARGE SCALE GENOMIC DNA]</scope>
    <source>
        <strain evidence="1 2">L 420-91</strain>
    </source>
</reference>
<dbReference type="EMBL" id="FNDE01000018">
    <property type="protein sequence ID" value="SDH25345.1"/>
    <property type="molecule type" value="Genomic_DNA"/>
</dbReference>
<organism evidence="1 2">
    <name type="scientific">Aneurinibacillus thermoaerophilus</name>
    <dbReference type="NCBI Taxonomy" id="143495"/>
    <lineage>
        <taxon>Bacteria</taxon>
        <taxon>Bacillati</taxon>
        <taxon>Bacillota</taxon>
        <taxon>Bacilli</taxon>
        <taxon>Bacillales</taxon>
        <taxon>Paenibacillaceae</taxon>
        <taxon>Aneurinibacillus group</taxon>
        <taxon>Aneurinibacillus</taxon>
    </lineage>
</organism>
<gene>
    <name evidence="1" type="ORF">SAMN04489735_101862</name>
</gene>
<protein>
    <submittedName>
        <fullName evidence="1">YmaF family protein</fullName>
    </submittedName>
</protein>
<evidence type="ECO:0000313" key="1">
    <source>
        <dbReference type="EMBL" id="SDH25345.1"/>
    </source>
</evidence>
<evidence type="ECO:0000313" key="2">
    <source>
        <dbReference type="Proteomes" id="UP000198956"/>
    </source>
</evidence>
<proteinExistence type="predicted"/>
<dbReference type="Pfam" id="PF12788">
    <property type="entry name" value="YmaF"/>
    <property type="match status" value="1"/>
</dbReference>
<dbReference type="AlphaFoldDB" id="A0A1G8AWG7"/>
<dbReference type="Proteomes" id="UP000198956">
    <property type="component" value="Unassembled WGS sequence"/>
</dbReference>
<dbReference type="InterPro" id="IPR024307">
    <property type="entry name" value="YmaF"/>
</dbReference>
<sequence>MIIVQTKEKRQTYDTIRLYFKGGIFMNKEPANIKSFKIKNKANSKIHAKKRIQTHTHEFLGSTKLAEAGADRHNHRFAGVTSQAIRRGNSHVHVITVNTDFFNHLHQIRIITGPAIPVGNGKHVHFAKGRTTLNDGHVHNFEFSTLIQSPLI</sequence>